<proteinExistence type="predicted"/>
<dbReference type="InterPro" id="IPR001647">
    <property type="entry name" value="HTH_TetR"/>
</dbReference>
<gene>
    <name evidence="4" type="ORF">H9935_07455</name>
</gene>
<evidence type="ECO:0000259" key="3">
    <source>
        <dbReference type="PROSITE" id="PS50977"/>
    </source>
</evidence>
<feature type="DNA-binding region" description="H-T-H motif" evidence="2">
    <location>
        <begin position="34"/>
        <end position="53"/>
    </location>
</feature>
<feature type="domain" description="HTH tetR-type" evidence="3">
    <location>
        <begin position="11"/>
        <end position="71"/>
    </location>
</feature>
<protein>
    <submittedName>
        <fullName evidence="4">TetR/AcrR family transcriptional regulator</fullName>
    </submittedName>
</protein>
<name>A0A9D2N663_9FIRM</name>
<dbReference type="PANTHER" id="PTHR43479">
    <property type="entry name" value="ACREF/ENVCD OPERON REPRESSOR-RELATED"/>
    <property type="match status" value="1"/>
</dbReference>
<reference evidence="4" key="2">
    <citation type="submission" date="2021-04" db="EMBL/GenBank/DDBJ databases">
        <authorList>
            <person name="Gilroy R."/>
        </authorList>
    </citation>
    <scope>NUCLEOTIDE SEQUENCE</scope>
    <source>
        <strain evidence="4">ChiSxjej6B18-287</strain>
    </source>
</reference>
<accession>A0A9D2N663</accession>
<dbReference type="AlphaFoldDB" id="A0A9D2N663"/>
<dbReference type="PROSITE" id="PS50977">
    <property type="entry name" value="HTH_TETR_2"/>
    <property type="match status" value="1"/>
</dbReference>
<dbReference type="InterPro" id="IPR009057">
    <property type="entry name" value="Homeodomain-like_sf"/>
</dbReference>
<keyword evidence="1 2" id="KW-0238">DNA-binding</keyword>
<dbReference type="Proteomes" id="UP000823893">
    <property type="component" value="Unassembled WGS sequence"/>
</dbReference>
<dbReference type="SUPFAM" id="SSF48498">
    <property type="entry name" value="Tetracyclin repressor-like, C-terminal domain"/>
    <property type="match status" value="1"/>
</dbReference>
<dbReference type="InterPro" id="IPR050624">
    <property type="entry name" value="HTH-type_Tx_Regulator"/>
</dbReference>
<dbReference type="EMBL" id="DWWV01000096">
    <property type="protein sequence ID" value="HJC10640.1"/>
    <property type="molecule type" value="Genomic_DNA"/>
</dbReference>
<evidence type="ECO:0000313" key="4">
    <source>
        <dbReference type="EMBL" id="HJC10640.1"/>
    </source>
</evidence>
<dbReference type="Pfam" id="PF00440">
    <property type="entry name" value="TetR_N"/>
    <property type="match status" value="1"/>
</dbReference>
<dbReference type="SUPFAM" id="SSF46689">
    <property type="entry name" value="Homeodomain-like"/>
    <property type="match status" value="1"/>
</dbReference>
<dbReference type="GO" id="GO:0003677">
    <property type="term" value="F:DNA binding"/>
    <property type="evidence" value="ECO:0007669"/>
    <property type="project" value="UniProtKB-UniRule"/>
</dbReference>
<comment type="caution">
    <text evidence="4">The sequence shown here is derived from an EMBL/GenBank/DDBJ whole genome shotgun (WGS) entry which is preliminary data.</text>
</comment>
<dbReference type="PRINTS" id="PR00455">
    <property type="entry name" value="HTHTETR"/>
</dbReference>
<reference evidence="4" key="1">
    <citation type="journal article" date="2021" name="PeerJ">
        <title>Extensive microbial diversity within the chicken gut microbiome revealed by metagenomics and culture.</title>
        <authorList>
            <person name="Gilroy R."/>
            <person name="Ravi A."/>
            <person name="Getino M."/>
            <person name="Pursley I."/>
            <person name="Horton D.L."/>
            <person name="Alikhan N.F."/>
            <person name="Baker D."/>
            <person name="Gharbi K."/>
            <person name="Hall N."/>
            <person name="Watson M."/>
            <person name="Adriaenssens E.M."/>
            <person name="Foster-Nyarko E."/>
            <person name="Jarju S."/>
            <person name="Secka A."/>
            <person name="Antonio M."/>
            <person name="Oren A."/>
            <person name="Chaudhuri R.R."/>
            <person name="La Ragione R."/>
            <person name="Hildebrand F."/>
            <person name="Pallen M.J."/>
        </authorList>
    </citation>
    <scope>NUCLEOTIDE SEQUENCE</scope>
    <source>
        <strain evidence="4">ChiSxjej6B18-287</strain>
    </source>
</reference>
<dbReference type="PANTHER" id="PTHR43479:SF11">
    <property type="entry name" value="ACREF_ENVCD OPERON REPRESSOR-RELATED"/>
    <property type="match status" value="1"/>
</dbReference>
<evidence type="ECO:0000256" key="2">
    <source>
        <dbReference type="PROSITE-ProRule" id="PRU00335"/>
    </source>
</evidence>
<sequence length="192" mass="22151">MAFTSNKSRPGNTRQRIFDSALTLMKAKGYQGATIRDICQKAGVAPSSFYSHFSSKSDLLQDIYARSDGYFSSELLLLLEGKPFFQQLEIYVRAYAQLNIDTGLEMMRVLFNPENEWFSRERPMQKTLLKVIHMGIESGDLSQDTDPEQLVRDLFIVLRGTCYDWCVREGSYDLEKTMLKQVHYFLWGALKS</sequence>
<evidence type="ECO:0000256" key="1">
    <source>
        <dbReference type="ARBA" id="ARBA00023125"/>
    </source>
</evidence>
<dbReference type="InterPro" id="IPR036271">
    <property type="entry name" value="Tet_transcr_reg_TetR-rel_C_sf"/>
</dbReference>
<evidence type="ECO:0000313" key="5">
    <source>
        <dbReference type="Proteomes" id="UP000823893"/>
    </source>
</evidence>
<dbReference type="Gene3D" id="1.10.357.10">
    <property type="entry name" value="Tetracycline Repressor, domain 2"/>
    <property type="match status" value="1"/>
</dbReference>
<organism evidence="4 5">
    <name type="scientific">Candidatus Blautia merdigallinarum</name>
    <dbReference type="NCBI Taxonomy" id="2838495"/>
    <lineage>
        <taxon>Bacteria</taxon>
        <taxon>Bacillati</taxon>
        <taxon>Bacillota</taxon>
        <taxon>Clostridia</taxon>
        <taxon>Lachnospirales</taxon>
        <taxon>Lachnospiraceae</taxon>
        <taxon>Blautia</taxon>
    </lineage>
</organism>